<keyword evidence="6 8" id="KW-1133">Transmembrane helix</keyword>
<protein>
    <submittedName>
        <fullName evidence="11">Beta-1,3-N-acetylglucosaminyltransferase lunatic fringe-like</fullName>
    </submittedName>
</protein>
<feature type="transmembrane region" description="Helical" evidence="8">
    <location>
        <begin position="12"/>
        <end position="30"/>
    </location>
</feature>
<feature type="domain" description="Fringe-like glycosyltransferase" evidence="9">
    <location>
        <begin position="127"/>
        <end position="187"/>
    </location>
</feature>
<keyword evidence="5" id="KW-0735">Signal-anchor</keyword>
<dbReference type="GeneID" id="106819481"/>
<evidence type="ECO:0000256" key="4">
    <source>
        <dbReference type="ARBA" id="ARBA00022692"/>
    </source>
</evidence>
<accession>A0ABM1F569</accession>
<dbReference type="Pfam" id="PF02434">
    <property type="entry name" value="Fringe"/>
    <property type="match status" value="1"/>
</dbReference>
<keyword evidence="10" id="KW-1185">Reference proteome</keyword>
<feature type="non-terminal residue" evidence="11">
    <location>
        <position position="194"/>
    </location>
</feature>
<evidence type="ECO:0000256" key="1">
    <source>
        <dbReference type="ARBA" id="ARBA00004606"/>
    </source>
</evidence>
<sequence length="194" mass="22059">MLTGTAKLSVTKILWGTTLIVFLVFLWTILSENLLQFSEANELQTVDPASPCKDGSVADCAFSPISHQFKTQQTQSKLHSDEDVKPLSEKYGQEATEKHEHVSRVLSTLKTITDARVAMEQKNESRSTRLDDIFLSVKTTYKFHETRLRMIVDTWFRLAPHQTYFFTDKDDPEFIKLTGDCFAIATSKSGARVF</sequence>
<dbReference type="RefSeq" id="XP_014679590.1">
    <property type="nucleotide sequence ID" value="XM_014824104.1"/>
</dbReference>
<organism evidence="10 11">
    <name type="scientific">Priapulus caudatus</name>
    <name type="common">Priapulid worm</name>
    <dbReference type="NCBI Taxonomy" id="37621"/>
    <lineage>
        <taxon>Eukaryota</taxon>
        <taxon>Metazoa</taxon>
        <taxon>Ecdysozoa</taxon>
        <taxon>Scalidophora</taxon>
        <taxon>Priapulida</taxon>
        <taxon>Priapulimorpha</taxon>
        <taxon>Priapulimorphida</taxon>
        <taxon>Priapulidae</taxon>
        <taxon>Priapulus</taxon>
    </lineage>
</organism>
<gene>
    <name evidence="11" type="primary">LOC106819481</name>
</gene>
<keyword evidence="4 8" id="KW-0812">Transmembrane</keyword>
<dbReference type="Gene3D" id="3.90.550.50">
    <property type="match status" value="1"/>
</dbReference>
<evidence type="ECO:0000256" key="7">
    <source>
        <dbReference type="ARBA" id="ARBA00023136"/>
    </source>
</evidence>
<evidence type="ECO:0000256" key="8">
    <source>
        <dbReference type="SAM" id="Phobius"/>
    </source>
</evidence>
<keyword evidence="7 8" id="KW-0472">Membrane</keyword>
<evidence type="ECO:0000313" key="10">
    <source>
        <dbReference type="Proteomes" id="UP000695022"/>
    </source>
</evidence>
<dbReference type="InterPro" id="IPR003378">
    <property type="entry name" value="Fringe-like_glycosylTrfase"/>
</dbReference>
<name>A0ABM1F569_PRICU</name>
<keyword evidence="2" id="KW-0328">Glycosyltransferase</keyword>
<evidence type="ECO:0000313" key="11">
    <source>
        <dbReference type="RefSeq" id="XP_014679590.1"/>
    </source>
</evidence>
<evidence type="ECO:0000256" key="6">
    <source>
        <dbReference type="ARBA" id="ARBA00022989"/>
    </source>
</evidence>
<reference evidence="11" key="1">
    <citation type="submission" date="2025-08" db="UniProtKB">
        <authorList>
            <consortium name="RefSeq"/>
        </authorList>
    </citation>
    <scope>IDENTIFICATION</scope>
</reference>
<evidence type="ECO:0000256" key="5">
    <source>
        <dbReference type="ARBA" id="ARBA00022968"/>
    </source>
</evidence>
<keyword evidence="3" id="KW-0808">Transferase</keyword>
<dbReference type="Proteomes" id="UP000695022">
    <property type="component" value="Unplaced"/>
</dbReference>
<evidence type="ECO:0000259" key="9">
    <source>
        <dbReference type="Pfam" id="PF02434"/>
    </source>
</evidence>
<comment type="subcellular location">
    <subcellularLocation>
        <location evidence="1">Membrane</location>
        <topology evidence="1">Single-pass type II membrane protein</topology>
    </subcellularLocation>
</comment>
<evidence type="ECO:0000256" key="2">
    <source>
        <dbReference type="ARBA" id="ARBA00022676"/>
    </source>
</evidence>
<proteinExistence type="predicted"/>
<evidence type="ECO:0000256" key="3">
    <source>
        <dbReference type="ARBA" id="ARBA00022679"/>
    </source>
</evidence>